<dbReference type="GO" id="GO:0004252">
    <property type="term" value="F:serine-type endopeptidase activity"/>
    <property type="evidence" value="ECO:0007669"/>
    <property type="project" value="InterPro"/>
</dbReference>
<feature type="chain" id="PRO_5002812241" evidence="4">
    <location>
        <begin position="24"/>
        <end position="317"/>
    </location>
</feature>
<dbReference type="CDD" id="cd00190">
    <property type="entry name" value="Tryp_SPc"/>
    <property type="match status" value="1"/>
</dbReference>
<dbReference type="PROSITE" id="PS00134">
    <property type="entry name" value="TRYPSIN_HIS"/>
    <property type="match status" value="1"/>
</dbReference>
<keyword evidence="1" id="KW-1015">Disulfide bond</keyword>
<evidence type="ECO:0000256" key="1">
    <source>
        <dbReference type="ARBA" id="ARBA00023157"/>
    </source>
</evidence>
<dbReference type="InterPro" id="IPR001314">
    <property type="entry name" value="Peptidase_S1A"/>
</dbReference>
<dbReference type="InterPro" id="IPR051487">
    <property type="entry name" value="Ser/Thr_Proteases_Immune/Dev"/>
</dbReference>
<dbReference type="FunCoup" id="B4JH23">
    <property type="interactions" value="4"/>
</dbReference>
<dbReference type="GO" id="GO:0006508">
    <property type="term" value="P:proteolysis"/>
    <property type="evidence" value="ECO:0007669"/>
    <property type="project" value="UniProtKB-KW"/>
</dbReference>
<dbReference type="STRING" id="7222.B4JH23"/>
<keyword evidence="3" id="KW-0378">Hydrolase</keyword>
<dbReference type="HOGENOM" id="CLU_006842_0_3_1"/>
<evidence type="ECO:0000256" key="2">
    <source>
        <dbReference type="ARBA" id="ARBA00024195"/>
    </source>
</evidence>
<dbReference type="PROSITE" id="PS00135">
    <property type="entry name" value="TRYPSIN_SER"/>
    <property type="match status" value="1"/>
</dbReference>
<keyword evidence="4" id="KW-0732">Signal</keyword>
<protein>
    <submittedName>
        <fullName evidence="6">GH18677</fullName>
    </submittedName>
</protein>
<evidence type="ECO:0000313" key="6">
    <source>
        <dbReference type="EMBL" id="EDV92714.1"/>
    </source>
</evidence>
<dbReference type="MEROPS" id="S01.B25"/>
<evidence type="ECO:0000256" key="4">
    <source>
        <dbReference type="SAM" id="SignalP"/>
    </source>
</evidence>
<dbReference type="Gene3D" id="2.40.10.10">
    <property type="entry name" value="Trypsin-like serine proteases"/>
    <property type="match status" value="2"/>
</dbReference>
<keyword evidence="7" id="KW-1185">Reference proteome</keyword>
<dbReference type="InterPro" id="IPR001254">
    <property type="entry name" value="Trypsin_dom"/>
</dbReference>
<dbReference type="InterPro" id="IPR018114">
    <property type="entry name" value="TRYPSIN_HIS"/>
</dbReference>
<accession>B4JH23</accession>
<proteinExistence type="inferred from homology"/>
<dbReference type="EMBL" id="CH916369">
    <property type="protein sequence ID" value="EDV92714.1"/>
    <property type="molecule type" value="Genomic_DNA"/>
</dbReference>
<comment type="similarity">
    <text evidence="2">Belongs to the peptidase S1 family. CLIP subfamily.</text>
</comment>
<dbReference type="eggNOG" id="KOG3627">
    <property type="taxonomic scope" value="Eukaryota"/>
</dbReference>
<dbReference type="SUPFAM" id="SSF50494">
    <property type="entry name" value="Trypsin-like serine proteases"/>
    <property type="match status" value="1"/>
</dbReference>
<gene>
    <name evidence="6" type="primary">Dgri\GH18677</name>
    <name evidence="6" type="ORF">Dgri_GH18677</name>
</gene>
<dbReference type="PhylomeDB" id="B4JH23"/>
<reference evidence="6 7" key="1">
    <citation type="journal article" date="2007" name="Nature">
        <title>Evolution of genes and genomes on the Drosophila phylogeny.</title>
        <authorList>
            <consortium name="Drosophila 12 Genomes Consortium"/>
            <person name="Clark A.G."/>
            <person name="Eisen M.B."/>
            <person name="Smith D.R."/>
            <person name="Bergman C.M."/>
            <person name="Oliver B."/>
            <person name="Markow T.A."/>
            <person name="Kaufman T.C."/>
            <person name="Kellis M."/>
            <person name="Gelbart W."/>
            <person name="Iyer V.N."/>
            <person name="Pollard D.A."/>
            <person name="Sackton T.B."/>
            <person name="Larracuente A.M."/>
            <person name="Singh N.D."/>
            <person name="Abad J.P."/>
            <person name="Abt D.N."/>
            <person name="Adryan B."/>
            <person name="Aguade M."/>
            <person name="Akashi H."/>
            <person name="Anderson W.W."/>
            <person name="Aquadro C.F."/>
            <person name="Ardell D.H."/>
            <person name="Arguello R."/>
            <person name="Artieri C.G."/>
            <person name="Barbash D.A."/>
            <person name="Barker D."/>
            <person name="Barsanti P."/>
            <person name="Batterham P."/>
            <person name="Batzoglou S."/>
            <person name="Begun D."/>
            <person name="Bhutkar A."/>
            <person name="Blanco E."/>
            <person name="Bosak S.A."/>
            <person name="Bradley R.K."/>
            <person name="Brand A.D."/>
            <person name="Brent M.R."/>
            <person name="Brooks A.N."/>
            <person name="Brown R.H."/>
            <person name="Butlin R.K."/>
            <person name="Caggese C."/>
            <person name="Calvi B.R."/>
            <person name="Bernardo de Carvalho A."/>
            <person name="Caspi A."/>
            <person name="Castrezana S."/>
            <person name="Celniker S.E."/>
            <person name="Chang J.L."/>
            <person name="Chapple C."/>
            <person name="Chatterji S."/>
            <person name="Chinwalla A."/>
            <person name="Civetta A."/>
            <person name="Clifton S.W."/>
            <person name="Comeron J.M."/>
            <person name="Costello J.C."/>
            <person name="Coyne J.A."/>
            <person name="Daub J."/>
            <person name="David R.G."/>
            <person name="Delcher A.L."/>
            <person name="Delehaunty K."/>
            <person name="Do C.B."/>
            <person name="Ebling H."/>
            <person name="Edwards K."/>
            <person name="Eickbush T."/>
            <person name="Evans J.D."/>
            <person name="Filipski A."/>
            <person name="Findeiss S."/>
            <person name="Freyhult E."/>
            <person name="Fulton L."/>
            <person name="Fulton R."/>
            <person name="Garcia A.C."/>
            <person name="Gardiner A."/>
            <person name="Garfield D.A."/>
            <person name="Garvin B.E."/>
            <person name="Gibson G."/>
            <person name="Gilbert D."/>
            <person name="Gnerre S."/>
            <person name="Godfrey J."/>
            <person name="Good R."/>
            <person name="Gotea V."/>
            <person name="Gravely B."/>
            <person name="Greenberg A.J."/>
            <person name="Griffiths-Jones S."/>
            <person name="Gross S."/>
            <person name="Guigo R."/>
            <person name="Gustafson E.A."/>
            <person name="Haerty W."/>
            <person name="Hahn M.W."/>
            <person name="Halligan D.L."/>
            <person name="Halpern A.L."/>
            <person name="Halter G.M."/>
            <person name="Han M.V."/>
            <person name="Heger A."/>
            <person name="Hillier L."/>
            <person name="Hinrichs A.S."/>
            <person name="Holmes I."/>
            <person name="Hoskins R.A."/>
            <person name="Hubisz M.J."/>
            <person name="Hultmark D."/>
            <person name="Huntley M.A."/>
            <person name="Jaffe D.B."/>
            <person name="Jagadeeshan S."/>
            <person name="Jeck W.R."/>
            <person name="Johnson J."/>
            <person name="Jones C.D."/>
            <person name="Jordan W.C."/>
            <person name="Karpen G.H."/>
            <person name="Kataoka E."/>
            <person name="Keightley P.D."/>
            <person name="Kheradpour P."/>
            <person name="Kirkness E.F."/>
            <person name="Koerich L.B."/>
            <person name="Kristiansen K."/>
            <person name="Kudrna D."/>
            <person name="Kulathinal R.J."/>
            <person name="Kumar S."/>
            <person name="Kwok R."/>
            <person name="Lander E."/>
            <person name="Langley C.H."/>
            <person name="Lapoint R."/>
            <person name="Lazzaro B.P."/>
            <person name="Lee S.J."/>
            <person name="Levesque L."/>
            <person name="Li R."/>
            <person name="Lin C.F."/>
            <person name="Lin M.F."/>
            <person name="Lindblad-Toh K."/>
            <person name="Llopart A."/>
            <person name="Long M."/>
            <person name="Low L."/>
            <person name="Lozovsky E."/>
            <person name="Lu J."/>
            <person name="Luo M."/>
            <person name="Machado C.A."/>
            <person name="Makalowski W."/>
            <person name="Marzo M."/>
            <person name="Matsuda M."/>
            <person name="Matzkin L."/>
            <person name="McAllister B."/>
            <person name="McBride C.S."/>
            <person name="McKernan B."/>
            <person name="McKernan K."/>
            <person name="Mendez-Lago M."/>
            <person name="Minx P."/>
            <person name="Mollenhauer M.U."/>
            <person name="Montooth K."/>
            <person name="Mount S.M."/>
            <person name="Mu X."/>
            <person name="Myers E."/>
            <person name="Negre B."/>
            <person name="Newfeld S."/>
            <person name="Nielsen R."/>
            <person name="Noor M.A."/>
            <person name="O'Grady P."/>
            <person name="Pachter L."/>
            <person name="Papaceit M."/>
            <person name="Parisi M.J."/>
            <person name="Parisi M."/>
            <person name="Parts L."/>
            <person name="Pedersen J.S."/>
            <person name="Pesole G."/>
            <person name="Phillippy A.M."/>
            <person name="Ponting C.P."/>
            <person name="Pop M."/>
            <person name="Porcelli D."/>
            <person name="Powell J.R."/>
            <person name="Prohaska S."/>
            <person name="Pruitt K."/>
            <person name="Puig M."/>
            <person name="Quesneville H."/>
            <person name="Ram K.R."/>
            <person name="Rand D."/>
            <person name="Rasmussen M.D."/>
            <person name="Reed L.K."/>
            <person name="Reenan R."/>
            <person name="Reily A."/>
            <person name="Remington K.A."/>
            <person name="Rieger T.T."/>
            <person name="Ritchie M.G."/>
            <person name="Robin C."/>
            <person name="Rogers Y.H."/>
            <person name="Rohde C."/>
            <person name="Rozas J."/>
            <person name="Rubenfield M.J."/>
            <person name="Ruiz A."/>
            <person name="Russo S."/>
            <person name="Salzberg S.L."/>
            <person name="Sanchez-Gracia A."/>
            <person name="Saranga D.J."/>
            <person name="Sato H."/>
            <person name="Schaeffer S.W."/>
            <person name="Schatz M.C."/>
            <person name="Schlenke T."/>
            <person name="Schwartz R."/>
            <person name="Segarra C."/>
            <person name="Singh R.S."/>
            <person name="Sirot L."/>
            <person name="Sirota M."/>
            <person name="Sisneros N.B."/>
            <person name="Smith C.D."/>
            <person name="Smith T.F."/>
            <person name="Spieth J."/>
            <person name="Stage D.E."/>
            <person name="Stark A."/>
            <person name="Stephan W."/>
            <person name="Strausberg R.L."/>
            <person name="Strempel S."/>
            <person name="Sturgill D."/>
            <person name="Sutton G."/>
            <person name="Sutton G.G."/>
            <person name="Tao W."/>
            <person name="Teichmann S."/>
            <person name="Tobari Y.N."/>
            <person name="Tomimura Y."/>
            <person name="Tsolas J.M."/>
            <person name="Valente V.L."/>
            <person name="Venter E."/>
            <person name="Venter J.C."/>
            <person name="Vicario S."/>
            <person name="Vieira F.G."/>
            <person name="Vilella A.J."/>
            <person name="Villasante A."/>
            <person name="Walenz B."/>
            <person name="Wang J."/>
            <person name="Wasserman M."/>
            <person name="Watts T."/>
            <person name="Wilson D."/>
            <person name="Wilson R.K."/>
            <person name="Wing R.A."/>
            <person name="Wolfner M.F."/>
            <person name="Wong A."/>
            <person name="Wong G.K."/>
            <person name="Wu C.I."/>
            <person name="Wu G."/>
            <person name="Yamamoto D."/>
            <person name="Yang H.P."/>
            <person name="Yang S.P."/>
            <person name="Yorke J.A."/>
            <person name="Yoshida K."/>
            <person name="Zdobnov E."/>
            <person name="Zhang P."/>
            <person name="Zhang Y."/>
            <person name="Zimin A.V."/>
            <person name="Baldwin J."/>
            <person name="Abdouelleil A."/>
            <person name="Abdulkadir J."/>
            <person name="Abebe A."/>
            <person name="Abera B."/>
            <person name="Abreu J."/>
            <person name="Acer S.C."/>
            <person name="Aftuck L."/>
            <person name="Alexander A."/>
            <person name="An P."/>
            <person name="Anderson E."/>
            <person name="Anderson S."/>
            <person name="Arachi H."/>
            <person name="Azer M."/>
            <person name="Bachantsang P."/>
            <person name="Barry A."/>
            <person name="Bayul T."/>
            <person name="Berlin A."/>
            <person name="Bessette D."/>
            <person name="Bloom T."/>
            <person name="Blye J."/>
            <person name="Boguslavskiy L."/>
            <person name="Bonnet C."/>
            <person name="Boukhgalter B."/>
            <person name="Bourzgui I."/>
            <person name="Brown A."/>
            <person name="Cahill P."/>
            <person name="Channer S."/>
            <person name="Cheshatsang Y."/>
            <person name="Chuda L."/>
            <person name="Citroen M."/>
            <person name="Collymore A."/>
            <person name="Cooke P."/>
            <person name="Costello M."/>
            <person name="D'Aco K."/>
            <person name="Daza R."/>
            <person name="De Haan G."/>
            <person name="DeGray S."/>
            <person name="DeMaso C."/>
            <person name="Dhargay N."/>
            <person name="Dooley K."/>
            <person name="Dooley E."/>
            <person name="Doricent M."/>
            <person name="Dorje P."/>
            <person name="Dorjee K."/>
            <person name="Dupes A."/>
            <person name="Elong R."/>
            <person name="Falk J."/>
            <person name="Farina A."/>
            <person name="Faro S."/>
            <person name="Ferguson D."/>
            <person name="Fisher S."/>
            <person name="Foley C.D."/>
            <person name="Franke A."/>
            <person name="Friedrich D."/>
            <person name="Gadbois L."/>
            <person name="Gearin G."/>
            <person name="Gearin C.R."/>
            <person name="Giannoukos G."/>
            <person name="Goode T."/>
            <person name="Graham J."/>
            <person name="Grandbois E."/>
            <person name="Grewal S."/>
            <person name="Gyaltsen K."/>
            <person name="Hafez N."/>
            <person name="Hagos B."/>
            <person name="Hall J."/>
            <person name="Henson C."/>
            <person name="Hollinger A."/>
            <person name="Honan T."/>
            <person name="Huard M.D."/>
            <person name="Hughes L."/>
            <person name="Hurhula B."/>
            <person name="Husby M.E."/>
            <person name="Kamat A."/>
            <person name="Kanga B."/>
            <person name="Kashin S."/>
            <person name="Khazanovich D."/>
            <person name="Kisner P."/>
            <person name="Lance K."/>
            <person name="Lara M."/>
            <person name="Lee W."/>
            <person name="Lennon N."/>
            <person name="Letendre F."/>
            <person name="LeVine R."/>
            <person name="Lipovsky A."/>
            <person name="Liu X."/>
            <person name="Liu J."/>
            <person name="Liu S."/>
            <person name="Lokyitsang T."/>
            <person name="Lokyitsang Y."/>
            <person name="Lubonja R."/>
            <person name="Lui A."/>
            <person name="MacDonald P."/>
            <person name="Magnisalis V."/>
            <person name="Maru K."/>
            <person name="Matthews C."/>
            <person name="McCusker W."/>
            <person name="McDonough S."/>
            <person name="Mehta T."/>
            <person name="Meldrim J."/>
            <person name="Meneus L."/>
            <person name="Mihai O."/>
            <person name="Mihalev A."/>
            <person name="Mihova T."/>
            <person name="Mittelman R."/>
            <person name="Mlenga V."/>
            <person name="Montmayeur A."/>
            <person name="Mulrain L."/>
            <person name="Navidi A."/>
            <person name="Naylor J."/>
            <person name="Negash T."/>
            <person name="Nguyen T."/>
            <person name="Nguyen N."/>
            <person name="Nicol R."/>
            <person name="Norbu C."/>
            <person name="Norbu N."/>
            <person name="Novod N."/>
            <person name="O'Neill B."/>
            <person name="Osman S."/>
            <person name="Markiewicz E."/>
            <person name="Oyono O.L."/>
            <person name="Patti C."/>
            <person name="Phunkhang P."/>
            <person name="Pierre F."/>
            <person name="Priest M."/>
            <person name="Raghuraman S."/>
            <person name="Rege F."/>
            <person name="Reyes R."/>
            <person name="Rise C."/>
            <person name="Rogov P."/>
            <person name="Ross K."/>
            <person name="Ryan E."/>
            <person name="Settipalli S."/>
            <person name="Shea T."/>
            <person name="Sherpa N."/>
            <person name="Shi L."/>
            <person name="Shih D."/>
            <person name="Sparrow T."/>
            <person name="Spaulding J."/>
            <person name="Stalker J."/>
            <person name="Stange-Thomann N."/>
            <person name="Stavropoulos S."/>
            <person name="Stone C."/>
            <person name="Strader C."/>
            <person name="Tesfaye S."/>
            <person name="Thomson T."/>
            <person name="Thoulutsang Y."/>
            <person name="Thoulutsang D."/>
            <person name="Topham K."/>
            <person name="Topping I."/>
            <person name="Tsamla T."/>
            <person name="Vassiliev H."/>
            <person name="Vo A."/>
            <person name="Wangchuk T."/>
            <person name="Wangdi T."/>
            <person name="Weiand M."/>
            <person name="Wilkinson J."/>
            <person name="Wilson A."/>
            <person name="Yadav S."/>
            <person name="Young G."/>
            <person name="Yu Q."/>
            <person name="Zembek L."/>
            <person name="Zhong D."/>
            <person name="Zimmer A."/>
            <person name="Zwirko Z."/>
            <person name="Jaffe D.B."/>
            <person name="Alvarez P."/>
            <person name="Brockman W."/>
            <person name="Butler J."/>
            <person name="Chin C."/>
            <person name="Gnerre S."/>
            <person name="Grabherr M."/>
            <person name="Kleber M."/>
            <person name="Mauceli E."/>
            <person name="MacCallum I."/>
        </authorList>
    </citation>
    <scope>NUCLEOTIDE SEQUENCE [LARGE SCALE GENOMIC DNA]</scope>
    <source>
        <strain evidence="7">Tucson 15287-2541.00</strain>
    </source>
</reference>
<dbReference type="InterPro" id="IPR043504">
    <property type="entry name" value="Peptidase_S1_PA_chymotrypsin"/>
</dbReference>
<organism evidence="7">
    <name type="scientific">Drosophila grimshawi</name>
    <name type="common">Hawaiian fruit fly</name>
    <name type="synonym">Idiomyia grimshawi</name>
    <dbReference type="NCBI Taxonomy" id="7222"/>
    <lineage>
        <taxon>Eukaryota</taxon>
        <taxon>Metazoa</taxon>
        <taxon>Ecdysozoa</taxon>
        <taxon>Arthropoda</taxon>
        <taxon>Hexapoda</taxon>
        <taxon>Insecta</taxon>
        <taxon>Pterygota</taxon>
        <taxon>Neoptera</taxon>
        <taxon>Endopterygota</taxon>
        <taxon>Diptera</taxon>
        <taxon>Brachycera</taxon>
        <taxon>Muscomorpha</taxon>
        <taxon>Ephydroidea</taxon>
        <taxon>Drosophilidae</taxon>
        <taxon>Drosophila</taxon>
        <taxon>Hawaiian Drosophila</taxon>
    </lineage>
</organism>
<keyword evidence="3" id="KW-0645">Protease</keyword>
<keyword evidence="3" id="KW-0720">Serine protease</keyword>
<dbReference type="Pfam" id="PF00089">
    <property type="entry name" value="Trypsin"/>
    <property type="match status" value="1"/>
</dbReference>
<dbReference type="SMART" id="SM00020">
    <property type="entry name" value="Tryp_SPc"/>
    <property type="match status" value="1"/>
</dbReference>
<dbReference type="OMA" id="NFIAIGW"/>
<evidence type="ECO:0000313" key="7">
    <source>
        <dbReference type="Proteomes" id="UP000001070"/>
    </source>
</evidence>
<dbReference type="AlphaFoldDB" id="B4JH23"/>
<feature type="signal peptide" evidence="4">
    <location>
        <begin position="1"/>
        <end position="23"/>
    </location>
</feature>
<feature type="domain" description="Peptidase S1" evidence="5">
    <location>
        <begin position="72"/>
        <end position="314"/>
    </location>
</feature>
<dbReference type="KEGG" id="dgr:6563902"/>
<dbReference type="InParanoid" id="B4JH23"/>
<dbReference type="InterPro" id="IPR033116">
    <property type="entry name" value="TRYPSIN_SER"/>
</dbReference>
<dbReference type="PANTHER" id="PTHR24256">
    <property type="entry name" value="TRYPTASE-RELATED"/>
    <property type="match status" value="1"/>
</dbReference>
<dbReference type="Proteomes" id="UP000001070">
    <property type="component" value="Unassembled WGS sequence"/>
</dbReference>
<dbReference type="PROSITE" id="PS50240">
    <property type="entry name" value="TRYPSIN_DOM"/>
    <property type="match status" value="1"/>
</dbReference>
<name>B4JH23_DROGR</name>
<dbReference type="InterPro" id="IPR009003">
    <property type="entry name" value="Peptidase_S1_PA"/>
</dbReference>
<sequence length="317" mass="35241">MGQITSVRLLILTILFVTSLVLGQDPDPVVKEACTQFKRSVFEERVPFSHFFANAPISWETIDSCDGSRPLIVGGSPADPKEFPHIARLGNRNATDNTTKWFCGGTLISNRLVLTAAHCLYSENGEVNVVRLGELDFSTDKDDADPEDFGVKAPIEHPDFNYQMLYNDIALLQLDRIVNFNFYKHPACLPFKTGAASKTFIAIGWGDKKFAGRPSEELRKVQLNNFGNRCSTIDVDELPNGYNSSTQICIGSSERKDTCSGDSGGPLLNYHEEYPCMYHVMGITSFGTGCGTPNVPSIYTLVHFYLDWIKKEMAKNN</sequence>
<dbReference type="PRINTS" id="PR00722">
    <property type="entry name" value="CHYMOTRYPSIN"/>
</dbReference>
<evidence type="ECO:0000256" key="3">
    <source>
        <dbReference type="RuleBase" id="RU363034"/>
    </source>
</evidence>
<evidence type="ECO:0000259" key="5">
    <source>
        <dbReference type="PROSITE" id="PS50240"/>
    </source>
</evidence>
<dbReference type="OrthoDB" id="6339452at2759"/>
<dbReference type="SMR" id="B4JH23"/>
<dbReference type="FunFam" id="2.40.10.10:FF:000157">
    <property type="entry name" value="GH18608p"/>
    <property type="match status" value="1"/>
</dbReference>